<evidence type="ECO:0000259" key="2">
    <source>
        <dbReference type="Pfam" id="PF12274"/>
    </source>
</evidence>
<gene>
    <name evidence="3" type="ORF">QYE76_050115</name>
</gene>
<organism evidence="3 4">
    <name type="scientific">Lolium multiflorum</name>
    <name type="common">Italian ryegrass</name>
    <name type="synonym">Lolium perenne subsp. multiflorum</name>
    <dbReference type="NCBI Taxonomy" id="4521"/>
    <lineage>
        <taxon>Eukaryota</taxon>
        <taxon>Viridiplantae</taxon>
        <taxon>Streptophyta</taxon>
        <taxon>Embryophyta</taxon>
        <taxon>Tracheophyta</taxon>
        <taxon>Spermatophyta</taxon>
        <taxon>Magnoliopsida</taxon>
        <taxon>Liliopsida</taxon>
        <taxon>Poales</taxon>
        <taxon>Poaceae</taxon>
        <taxon>BOP clade</taxon>
        <taxon>Pooideae</taxon>
        <taxon>Poodae</taxon>
        <taxon>Poeae</taxon>
        <taxon>Poeae Chloroplast Group 2 (Poeae type)</taxon>
        <taxon>Loliodinae</taxon>
        <taxon>Loliinae</taxon>
        <taxon>Lolium</taxon>
    </lineage>
</organism>
<dbReference type="PANTHER" id="PTHR33326:SF61">
    <property type="match status" value="1"/>
</dbReference>
<proteinExistence type="predicted"/>
<dbReference type="Pfam" id="PF12274">
    <property type="entry name" value="DUF3615"/>
    <property type="match status" value="1"/>
</dbReference>
<dbReference type="PANTHER" id="PTHR33326">
    <property type="entry name" value="OS05G0543800 PROTEIN"/>
    <property type="match status" value="1"/>
</dbReference>
<dbReference type="InterPro" id="IPR022059">
    <property type="entry name" value="DUF3615"/>
</dbReference>
<comment type="caution">
    <text evidence="3">The sequence shown here is derived from an EMBL/GenBank/DDBJ whole genome shotgun (WGS) entry which is preliminary data.</text>
</comment>
<feature type="compositionally biased region" description="Basic residues" evidence="1">
    <location>
        <begin position="1"/>
        <end position="12"/>
    </location>
</feature>
<dbReference type="AlphaFoldDB" id="A0AAD8SR39"/>
<protein>
    <recommendedName>
        <fullName evidence="2">DUF3615 domain-containing protein</fullName>
    </recommendedName>
</protein>
<sequence>MPHPRSGRRRDRTRSTLDDSLRSGSSSAMHFDVPVAGGGEVISVDCHGVRTTVFVDQGIDGTYSTESVRGRFQSIDQLIHALGASWPSPCTVVGSPSDEEEEHVGSSASAQTPHPDGLQHLDFRDLPFKEQHAAEPASAQTLCKLDLLSLKDLRHPTAMDVSPTIATSLPSPCQTIATSFPSRRHTIEASPPSGRSLSSSPIWKKCDFIWEMTFHTIKDLGGYFRIFPHVGGPFRSKDEAYKGIARYLAEHEDPSIGRGLSEVDKLIQHCRYFPDGTKRRLKAGQQIDKRRDANYQLVQAVLYKYNEHHNLSGDRAYEVKYVPDKPVRWEEENCRMYIHMNFTAKTKVSDDNMFFTEITHGTGKGGELTVNCCCIVKHLDNGPCLGCETSVKHPNDGNAYTGGRMNATYSQPFGPSWCRDYNEDSDEEVERLRFLFGGAPATAGVPLEV</sequence>
<name>A0AAD8SR39_LOLMU</name>
<evidence type="ECO:0000256" key="1">
    <source>
        <dbReference type="SAM" id="MobiDB-lite"/>
    </source>
</evidence>
<feature type="region of interest" description="Disordered" evidence="1">
    <location>
        <begin position="92"/>
        <end position="121"/>
    </location>
</feature>
<dbReference type="EMBL" id="JAUUTY010000003">
    <property type="protein sequence ID" value="KAK1661956.1"/>
    <property type="molecule type" value="Genomic_DNA"/>
</dbReference>
<evidence type="ECO:0000313" key="4">
    <source>
        <dbReference type="Proteomes" id="UP001231189"/>
    </source>
</evidence>
<feature type="region of interest" description="Disordered" evidence="1">
    <location>
        <begin position="1"/>
        <end position="31"/>
    </location>
</feature>
<reference evidence="3" key="1">
    <citation type="submission" date="2023-07" db="EMBL/GenBank/DDBJ databases">
        <title>A chromosome-level genome assembly of Lolium multiflorum.</title>
        <authorList>
            <person name="Chen Y."/>
            <person name="Copetti D."/>
            <person name="Kolliker R."/>
            <person name="Studer B."/>
        </authorList>
    </citation>
    <scope>NUCLEOTIDE SEQUENCE</scope>
    <source>
        <strain evidence="3">02402/16</strain>
        <tissue evidence="3">Leaf</tissue>
    </source>
</reference>
<evidence type="ECO:0000313" key="3">
    <source>
        <dbReference type="EMBL" id="KAK1661956.1"/>
    </source>
</evidence>
<feature type="domain" description="DUF3615" evidence="2">
    <location>
        <begin position="298"/>
        <end position="394"/>
    </location>
</feature>
<dbReference type="Proteomes" id="UP001231189">
    <property type="component" value="Unassembled WGS sequence"/>
</dbReference>
<keyword evidence="4" id="KW-1185">Reference proteome</keyword>
<accession>A0AAD8SR39</accession>